<reference evidence="2" key="1">
    <citation type="submission" date="2018-06" db="EMBL/GenBank/DDBJ databases">
        <authorList>
            <person name="Zhirakovskaya E."/>
        </authorList>
    </citation>
    <scope>NUCLEOTIDE SEQUENCE</scope>
</reference>
<feature type="region of interest" description="Disordered" evidence="1">
    <location>
        <begin position="58"/>
        <end position="87"/>
    </location>
</feature>
<feature type="compositionally biased region" description="Gly residues" evidence="1">
    <location>
        <begin position="76"/>
        <end position="87"/>
    </location>
</feature>
<gene>
    <name evidence="2" type="ORF">MNBD_ACTINO01-385</name>
</gene>
<sequence>MMAEFADILDKLNELPDDAIAQRGLLRERQYDLRSSLASLQADERAELTEEWSAQAAAKAADRPGFVPGLSTETSGGAGDSAGGDGF</sequence>
<name>A0A3B0R7P4_9ZZZZ</name>
<proteinExistence type="predicted"/>
<dbReference type="AlphaFoldDB" id="A0A3B0R7P4"/>
<organism evidence="2">
    <name type="scientific">hydrothermal vent metagenome</name>
    <dbReference type="NCBI Taxonomy" id="652676"/>
    <lineage>
        <taxon>unclassified sequences</taxon>
        <taxon>metagenomes</taxon>
        <taxon>ecological metagenomes</taxon>
    </lineage>
</organism>
<evidence type="ECO:0000256" key="1">
    <source>
        <dbReference type="SAM" id="MobiDB-lite"/>
    </source>
</evidence>
<protein>
    <submittedName>
        <fullName evidence="2">Uncharacterized protein</fullName>
    </submittedName>
</protein>
<dbReference type="EMBL" id="UOEI01000010">
    <property type="protein sequence ID" value="VAV89220.1"/>
    <property type="molecule type" value="Genomic_DNA"/>
</dbReference>
<evidence type="ECO:0000313" key="2">
    <source>
        <dbReference type="EMBL" id="VAV89220.1"/>
    </source>
</evidence>
<accession>A0A3B0R7P4</accession>